<organism evidence="5 6">
    <name type="scientific">Mycolicibacterium boenickei</name>
    <dbReference type="NCBI Taxonomy" id="146017"/>
    <lineage>
        <taxon>Bacteria</taxon>
        <taxon>Bacillati</taxon>
        <taxon>Actinomycetota</taxon>
        <taxon>Actinomycetes</taxon>
        <taxon>Mycobacteriales</taxon>
        <taxon>Mycobacteriaceae</taxon>
        <taxon>Mycolicibacterium</taxon>
    </lineage>
</organism>
<dbReference type="Gene3D" id="3.40.50.1820">
    <property type="entry name" value="alpha/beta hydrolase"/>
    <property type="match status" value="1"/>
</dbReference>
<keyword evidence="2" id="KW-0732">Signal</keyword>
<proteinExistence type="inferred from homology"/>
<evidence type="ECO:0000256" key="3">
    <source>
        <dbReference type="ARBA" id="ARBA00022801"/>
    </source>
</evidence>
<dbReference type="Pfam" id="PF00561">
    <property type="entry name" value="Abhydrolase_1"/>
    <property type="match status" value="1"/>
</dbReference>
<dbReference type="PANTHER" id="PTHR43248:SF29">
    <property type="entry name" value="TRIPEPTIDYL AMINOPEPTIDASE"/>
    <property type="match status" value="1"/>
</dbReference>
<comment type="similarity">
    <text evidence="1">Belongs to the peptidase S33 family.</text>
</comment>
<dbReference type="InterPro" id="IPR029058">
    <property type="entry name" value="AB_hydrolase_fold"/>
</dbReference>
<dbReference type="SUPFAM" id="SSF53474">
    <property type="entry name" value="alpha/beta-Hydrolases"/>
    <property type="match status" value="1"/>
</dbReference>
<dbReference type="InterPro" id="IPR000073">
    <property type="entry name" value="AB_hydrolase_1"/>
</dbReference>
<feature type="domain" description="AB hydrolase-1" evidence="4">
    <location>
        <begin position="113"/>
        <end position="500"/>
    </location>
</feature>
<evidence type="ECO:0000259" key="4">
    <source>
        <dbReference type="Pfam" id="PF00561"/>
    </source>
</evidence>
<gene>
    <name evidence="5" type="ORF">MBOE_36310</name>
</gene>
<name>A0ABM7IYM9_9MYCO</name>
<evidence type="ECO:0000256" key="2">
    <source>
        <dbReference type="ARBA" id="ARBA00022729"/>
    </source>
</evidence>
<reference evidence="5 6" key="1">
    <citation type="journal article" date="2019" name="Emerg. Microbes Infect.">
        <title>Comprehensive subspecies identification of 175 nontuberculous mycobacteria species based on 7547 genomic profiles.</title>
        <authorList>
            <person name="Matsumoto Y."/>
            <person name="Kinjo T."/>
            <person name="Motooka D."/>
            <person name="Nabeya D."/>
            <person name="Jung N."/>
            <person name="Uechi K."/>
            <person name="Horii T."/>
            <person name="Iida T."/>
            <person name="Fujita J."/>
            <person name="Nakamura S."/>
        </authorList>
    </citation>
    <scope>NUCLEOTIDE SEQUENCE [LARGE SCALE GENOMIC DNA]</scope>
    <source>
        <strain evidence="5 6">JCM 15653</strain>
    </source>
</reference>
<keyword evidence="6" id="KW-1185">Reference proteome</keyword>
<protein>
    <submittedName>
        <fullName evidence="5">Hydrolase</fullName>
    </submittedName>
</protein>
<evidence type="ECO:0000313" key="6">
    <source>
        <dbReference type="Proteomes" id="UP000466683"/>
    </source>
</evidence>
<dbReference type="EMBL" id="AP022579">
    <property type="protein sequence ID" value="BBX91982.1"/>
    <property type="molecule type" value="Genomic_DNA"/>
</dbReference>
<dbReference type="GO" id="GO:0016787">
    <property type="term" value="F:hydrolase activity"/>
    <property type="evidence" value="ECO:0007669"/>
    <property type="project" value="UniProtKB-KW"/>
</dbReference>
<dbReference type="Proteomes" id="UP000466683">
    <property type="component" value="Chromosome"/>
</dbReference>
<sequence>MVSGRLLVGLGHRPGAGRRATMTAVRWAGGAGRVLAVALLGATAVVCPVAQAAPESGPEWGSCARWVQDPARIPTAQCSTVAVPLDWNAPDPQGAQAQLAVIRIPASGQRIGALFINPGGPGASAVNTVAGMGAALAGSPLTDHFDLVGFDPRGVGHSTPELRCRTDAEIDAYRREPMADYSPAGVAHIEDVYRQFAQQCLDRMGAPFLANVGTASAVRDMDAVRAALGEEQINYLGFSYGTELGGAYAEQFGDRVRTMVLDGAVDPSQDPITKNIRQLESFQKAFDTYAADCAKSTDCPLGTDPAQFVGRFQRLVDPLVTTPGSTSDPRGLGYADAITGTGNALYSARYWPYLTSGLLGLTRGTDAGDLLLLADDYWHRDESGHYQNLQDAFTAIRCVDSPFPTDPAVWAEADQRLRAVAPFMSYGEFTGYAPRDICALWPVPATSSPHPVTGPGPGKVVVVSTTGDPATPYQAGVDLARQMGAALISFTGTQHTVVFNGDACVDTAVLNFFVDQTSPGDLSC</sequence>
<dbReference type="InterPro" id="IPR051601">
    <property type="entry name" value="Serine_prot/Carboxylest_S33"/>
</dbReference>
<dbReference type="PANTHER" id="PTHR43248">
    <property type="entry name" value="2-SUCCINYL-6-HYDROXY-2,4-CYCLOHEXADIENE-1-CARBOXYLATE SYNTHASE"/>
    <property type="match status" value="1"/>
</dbReference>
<keyword evidence="3 5" id="KW-0378">Hydrolase</keyword>
<accession>A0ABM7IYM9</accession>
<evidence type="ECO:0000313" key="5">
    <source>
        <dbReference type="EMBL" id="BBX91982.1"/>
    </source>
</evidence>
<evidence type="ECO:0000256" key="1">
    <source>
        <dbReference type="ARBA" id="ARBA00010088"/>
    </source>
</evidence>